<feature type="transmembrane region" description="Helical" evidence="2">
    <location>
        <begin position="108"/>
        <end position="127"/>
    </location>
</feature>
<gene>
    <name evidence="3" type="ORF">N658DRAFT_507921</name>
</gene>
<dbReference type="AlphaFoldDB" id="A0AAN6T0M2"/>
<evidence type="ECO:0000313" key="4">
    <source>
        <dbReference type="Proteomes" id="UP001305647"/>
    </source>
</evidence>
<organism evidence="3 4">
    <name type="scientific">Parathielavia hyrcaniae</name>
    <dbReference type="NCBI Taxonomy" id="113614"/>
    <lineage>
        <taxon>Eukaryota</taxon>
        <taxon>Fungi</taxon>
        <taxon>Dikarya</taxon>
        <taxon>Ascomycota</taxon>
        <taxon>Pezizomycotina</taxon>
        <taxon>Sordariomycetes</taxon>
        <taxon>Sordariomycetidae</taxon>
        <taxon>Sordariales</taxon>
        <taxon>Chaetomiaceae</taxon>
        <taxon>Parathielavia</taxon>
    </lineage>
</organism>
<feature type="transmembrane region" description="Helical" evidence="2">
    <location>
        <begin position="53"/>
        <end position="74"/>
    </location>
</feature>
<keyword evidence="2" id="KW-0812">Transmembrane</keyword>
<keyword evidence="2" id="KW-0472">Membrane</keyword>
<feature type="transmembrane region" description="Helical" evidence="2">
    <location>
        <begin position="198"/>
        <end position="218"/>
    </location>
</feature>
<keyword evidence="4" id="KW-1185">Reference proteome</keyword>
<feature type="region of interest" description="Disordered" evidence="1">
    <location>
        <begin position="320"/>
        <end position="364"/>
    </location>
</feature>
<comment type="caution">
    <text evidence="3">The sequence shown here is derived from an EMBL/GenBank/DDBJ whole genome shotgun (WGS) entry which is preliminary data.</text>
</comment>
<sequence length="364" mass="40149">MSQQIRFSILVVTAAILAARIAATAPASSQPPPSLRHRQRDEECGFAGNSDLYGLGICLGVYLQWISSLVVWAWYPEGSASLMQTYLIFLFAIMIVVLVSTLQDAPLFAGEIVVLTYIVFGGVYSMIFQTVTRRKARPVAGPSPIMWLALFSLLGTAGVYCSWFWLGGLHGHMLPTPCGTHTFFFTKVSVYEPAISKFFGTLSILFSVSFVPQPLLYLSTRIGPLSKLDEEWKLLLSPWTSSYTRESRGRLLIEAPIFSVILCIYPIIAVELILHWNSIRDVYTINTTGQLIPFTIALTGFVRCIYKSIEEKLPMGLRSEIEGAAEPPPVPTEGEQPDDAATVESKPKSLPNTAEVRPCGQMDG</sequence>
<protein>
    <submittedName>
        <fullName evidence="3">Uncharacterized protein</fullName>
    </submittedName>
</protein>
<feature type="transmembrane region" description="Helical" evidence="2">
    <location>
        <begin position="147"/>
        <end position="166"/>
    </location>
</feature>
<evidence type="ECO:0000256" key="1">
    <source>
        <dbReference type="SAM" id="MobiDB-lite"/>
    </source>
</evidence>
<feature type="transmembrane region" description="Helical" evidence="2">
    <location>
        <begin position="288"/>
        <end position="306"/>
    </location>
</feature>
<feature type="transmembrane region" description="Helical" evidence="2">
    <location>
        <begin position="86"/>
        <end position="102"/>
    </location>
</feature>
<evidence type="ECO:0000313" key="3">
    <source>
        <dbReference type="EMBL" id="KAK4100408.1"/>
    </source>
</evidence>
<evidence type="ECO:0000256" key="2">
    <source>
        <dbReference type="SAM" id="Phobius"/>
    </source>
</evidence>
<name>A0AAN6T0M2_9PEZI</name>
<dbReference type="EMBL" id="MU863641">
    <property type="protein sequence ID" value="KAK4100408.1"/>
    <property type="molecule type" value="Genomic_DNA"/>
</dbReference>
<accession>A0AAN6T0M2</accession>
<feature type="transmembrane region" description="Helical" evidence="2">
    <location>
        <begin position="251"/>
        <end position="276"/>
    </location>
</feature>
<dbReference type="Proteomes" id="UP001305647">
    <property type="component" value="Unassembled WGS sequence"/>
</dbReference>
<reference evidence="3" key="1">
    <citation type="journal article" date="2023" name="Mol. Phylogenet. Evol.">
        <title>Genome-scale phylogeny and comparative genomics of the fungal order Sordariales.</title>
        <authorList>
            <person name="Hensen N."/>
            <person name="Bonometti L."/>
            <person name="Westerberg I."/>
            <person name="Brannstrom I.O."/>
            <person name="Guillou S."/>
            <person name="Cros-Aarteil S."/>
            <person name="Calhoun S."/>
            <person name="Haridas S."/>
            <person name="Kuo A."/>
            <person name="Mondo S."/>
            <person name="Pangilinan J."/>
            <person name="Riley R."/>
            <person name="LaButti K."/>
            <person name="Andreopoulos B."/>
            <person name="Lipzen A."/>
            <person name="Chen C."/>
            <person name="Yan M."/>
            <person name="Daum C."/>
            <person name="Ng V."/>
            <person name="Clum A."/>
            <person name="Steindorff A."/>
            <person name="Ohm R.A."/>
            <person name="Martin F."/>
            <person name="Silar P."/>
            <person name="Natvig D.O."/>
            <person name="Lalanne C."/>
            <person name="Gautier V."/>
            <person name="Ament-Velasquez S.L."/>
            <person name="Kruys A."/>
            <person name="Hutchinson M.I."/>
            <person name="Powell A.J."/>
            <person name="Barry K."/>
            <person name="Miller A.N."/>
            <person name="Grigoriev I.V."/>
            <person name="Debuchy R."/>
            <person name="Gladieux P."/>
            <person name="Hiltunen Thoren M."/>
            <person name="Johannesson H."/>
        </authorList>
    </citation>
    <scope>NUCLEOTIDE SEQUENCE</scope>
    <source>
        <strain evidence="3">CBS 757.83</strain>
    </source>
</reference>
<proteinExistence type="predicted"/>
<keyword evidence="2" id="KW-1133">Transmembrane helix</keyword>
<reference evidence="3" key="2">
    <citation type="submission" date="2023-05" db="EMBL/GenBank/DDBJ databases">
        <authorList>
            <consortium name="Lawrence Berkeley National Laboratory"/>
            <person name="Steindorff A."/>
            <person name="Hensen N."/>
            <person name="Bonometti L."/>
            <person name="Westerberg I."/>
            <person name="Brannstrom I.O."/>
            <person name="Guillou S."/>
            <person name="Cros-Aarteil S."/>
            <person name="Calhoun S."/>
            <person name="Haridas S."/>
            <person name="Kuo A."/>
            <person name="Mondo S."/>
            <person name="Pangilinan J."/>
            <person name="Riley R."/>
            <person name="Labutti K."/>
            <person name="Andreopoulos B."/>
            <person name="Lipzen A."/>
            <person name="Chen C."/>
            <person name="Yanf M."/>
            <person name="Daum C."/>
            <person name="Ng V."/>
            <person name="Clum A."/>
            <person name="Ohm R."/>
            <person name="Martin F."/>
            <person name="Silar P."/>
            <person name="Natvig D."/>
            <person name="Lalanne C."/>
            <person name="Gautier V."/>
            <person name="Ament-Velasquez S.L."/>
            <person name="Kruys A."/>
            <person name="Hutchinson M.I."/>
            <person name="Powell A.J."/>
            <person name="Barry K."/>
            <person name="Miller A.N."/>
            <person name="Grigoriev I.V."/>
            <person name="Debuchy R."/>
            <person name="Gladieux P."/>
            <person name="Thoren M.H."/>
            <person name="Johannesson H."/>
        </authorList>
    </citation>
    <scope>NUCLEOTIDE SEQUENCE</scope>
    <source>
        <strain evidence="3">CBS 757.83</strain>
    </source>
</reference>